<evidence type="ECO:0000313" key="3">
    <source>
        <dbReference type="Proteomes" id="UP000237819"/>
    </source>
</evidence>
<feature type="compositionally biased region" description="Pro residues" evidence="1">
    <location>
        <begin position="16"/>
        <end position="25"/>
    </location>
</feature>
<accession>A0A2S8GHI1</accession>
<protein>
    <submittedName>
        <fullName evidence="2">Hemin uptake protein HemP</fullName>
    </submittedName>
</protein>
<proteinExistence type="predicted"/>
<dbReference type="AlphaFoldDB" id="A0A2S8GHI1"/>
<dbReference type="Gene3D" id="2.10.70.10">
    <property type="entry name" value="Complement Module, domain 1"/>
    <property type="match status" value="1"/>
</dbReference>
<evidence type="ECO:0000256" key="1">
    <source>
        <dbReference type="SAM" id="MobiDB-lite"/>
    </source>
</evidence>
<sequence length="66" mass="7084">MTGEPSHPPDEAKNIPLPPTGPLPGLPGKVVDSNDLMDGNSEILISHKGAVYRLRETRSGKLILQK</sequence>
<dbReference type="Pfam" id="PF10636">
    <property type="entry name" value="hemP"/>
    <property type="match status" value="1"/>
</dbReference>
<comment type="caution">
    <text evidence="2">The sequence shown here is derived from an EMBL/GenBank/DDBJ whole genome shotgun (WGS) entry which is preliminary data.</text>
</comment>
<dbReference type="Proteomes" id="UP000237819">
    <property type="component" value="Unassembled WGS sequence"/>
</dbReference>
<gene>
    <name evidence="2" type="ORF">C5Y93_24265</name>
</gene>
<dbReference type="EMBL" id="PUHZ01000023">
    <property type="protein sequence ID" value="PQO43751.1"/>
    <property type="molecule type" value="Genomic_DNA"/>
</dbReference>
<dbReference type="InterPro" id="IPR019600">
    <property type="entry name" value="Hemin_uptake_protein_HemP"/>
</dbReference>
<name>A0A2S8GHI1_9BACT</name>
<organism evidence="2 3">
    <name type="scientific">Blastopirellula marina</name>
    <dbReference type="NCBI Taxonomy" id="124"/>
    <lineage>
        <taxon>Bacteria</taxon>
        <taxon>Pseudomonadati</taxon>
        <taxon>Planctomycetota</taxon>
        <taxon>Planctomycetia</taxon>
        <taxon>Pirellulales</taxon>
        <taxon>Pirellulaceae</taxon>
        <taxon>Blastopirellula</taxon>
    </lineage>
</organism>
<feature type="region of interest" description="Disordered" evidence="1">
    <location>
        <begin position="1"/>
        <end position="34"/>
    </location>
</feature>
<reference evidence="2 3" key="1">
    <citation type="submission" date="2018-02" db="EMBL/GenBank/DDBJ databases">
        <title>Comparative genomes isolates from brazilian mangrove.</title>
        <authorList>
            <person name="Araujo J.E."/>
            <person name="Taketani R.G."/>
            <person name="Silva M.C.P."/>
            <person name="Loureco M.V."/>
            <person name="Andreote F.D."/>
        </authorList>
    </citation>
    <scope>NUCLEOTIDE SEQUENCE [LARGE SCALE GENOMIC DNA]</scope>
    <source>
        <strain evidence="2 3">Nap-Phe MGV</strain>
    </source>
</reference>
<dbReference type="RefSeq" id="WP_105338036.1">
    <property type="nucleotide sequence ID" value="NZ_PUHZ01000023.1"/>
</dbReference>
<dbReference type="OrthoDB" id="290460at2"/>
<evidence type="ECO:0000313" key="2">
    <source>
        <dbReference type="EMBL" id="PQO43751.1"/>
    </source>
</evidence>